<dbReference type="Proteomes" id="UP000192796">
    <property type="component" value="Unassembled WGS sequence"/>
</dbReference>
<dbReference type="STRING" id="1703345.A3860_02405"/>
<keyword evidence="2" id="KW-1185">Reference proteome</keyword>
<evidence type="ECO:0000313" key="1">
    <source>
        <dbReference type="EMBL" id="OQP67231.1"/>
    </source>
</evidence>
<reference evidence="1 2" key="1">
    <citation type="submission" date="2016-03" db="EMBL/GenBank/DDBJ databases">
        <title>Niastella vici sp. nov., isolated from farmland soil.</title>
        <authorList>
            <person name="Chen L."/>
            <person name="Wang D."/>
            <person name="Yang S."/>
            <person name="Wang G."/>
        </authorList>
    </citation>
    <scope>NUCLEOTIDE SEQUENCE [LARGE SCALE GENOMIC DNA]</scope>
    <source>
        <strain evidence="1 2">DJ57</strain>
    </source>
</reference>
<evidence type="ECO:0000313" key="2">
    <source>
        <dbReference type="Proteomes" id="UP000192796"/>
    </source>
</evidence>
<proteinExistence type="predicted"/>
<sequence length="129" mass="14746">MKLYTQSQYEQLIKNGQQRGKDHYPVIKLFMPGMRHTWLITELDPEEPDLAFGLCDLGMGFPELGYVSLEEISSVKNAYGLRVERDLHFEAKYPISVYANAARSCEQITEDDSVLSRYVKQKPPGCKPS</sequence>
<name>A0A1V9G990_9BACT</name>
<protein>
    <submittedName>
        <fullName evidence="1">Uncharacterized protein</fullName>
    </submittedName>
</protein>
<organism evidence="1 2">
    <name type="scientific">Niastella vici</name>
    <dbReference type="NCBI Taxonomy" id="1703345"/>
    <lineage>
        <taxon>Bacteria</taxon>
        <taxon>Pseudomonadati</taxon>
        <taxon>Bacteroidota</taxon>
        <taxon>Chitinophagia</taxon>
        <taxon>Chitinophagales</taxon>
        <taxon>Chitinophagaceae</taxon>
        <taxon>Niastella</taxon>
    </lineage>
</organism>
<comment type="caution">
    <text evidence="1">The sequence shown here is derived from an EMBL/GenBank/DDBJ whole genome shotgun (WGS) entry which is preliminary data.</text>
</comment>
<gene>
    <name evidence="1" type="ORF">A3860_02405</name>
</gene>
<dbReference type="EMBL" id="LVYD01000001">
    <property type="protein sequence ID" value="OQP67231.1"/>
    <property type="molecule type" value="Genomic_DNA"/>
</dbReference>
<dbReference type="InterPro" id="IPR021341">
    <property type="entry name" value="DUF2958"/>
</dbReference>
<dbReference type="AlphaFoldDB" id="A0A1V9G990"/>
<dbReference type="Pfam" id="PF11171">
    <property type="entry name" value="DUF2958"/>
    <property type="match status" value="1"/>
</dbReference>
<accession>A0A1V9G990</accession>
<dbReference type="OrthoDB" id="1070337at2"/>
<dbReference type="RefSeq" id="WP_081144926.1">
    <property type="nucleotide sequence ID" value="NZ_LVYD01000001.1"/>
</dbReference>